<sequence>FNKVCCIRCFLEVLGHADSSGNYSLRIKAGIVLMHEDHQYEKIESSDKTEMEGIQE</sequence>
<gene>
    <name evidence="1" type="ORF">BN2614_LOCUS2</name>
</gene>
<keyword evidence="2" id="KW-1185">Reference proteome</keyword>
<feature type="non-terminal residue" evidence="1">
    <location>
        <position position="1"/>
    </location>
</feature>
<dbReference type="AlphaFoldDB" id="A0A9X9M0T1"/>
<evidence type="ECO:0000313" key="1">
    <source>
        <dbReference type="EMBL" id="VCX10690.1"/>
    </source>
</evidence>
<dbReference type="Proteomes" id="UP000269945">
    <property type="component" value="Unassembled WGS sequence"/>
</dbReference>
<dbReference type="EMBL" id="CYRY02034301">
    <property type="protein sequence ID" value="VCX10690.1"/>
    <property type="molecule type" value="Genomic_DNA"/>
</dbReference>
<organism evidence="1 2">
    <name type="scientific">Gulo gulo</name>
    <name type="common">Wolverine</name>
    <name type="synonym">Gluton</name>
    <dbReference type="NCBI Taxonomy" id="48420"/>
    <lineage>
        <taxon>Eukaryota</taxon>
        <taxon>Metazoa</taxon>
        <taxon>Chordata</taxon>
        <taxon>Craniata</taxon>
        <taxon>Vertebrata</taxon>
        <taxon>Euteleostomi</taxon>
        <taxon>Mammalia</taxon>
        <taxon>Eutheria</taxon>
        <taxon>Laurasiatheria</taxon>
        <taxon>Carnivora</taxon>
        <taxon>Caniformia</taxon>
        <taxon>Musteloidea</taxon>
        <taxon>Mustelidae</taxon>
        <taxon>Guloninae</taxon>
        <taxon>Gulo</taxon>
    </lineage>
</organism>
<accession>A0A9X9M0T1</accession>
<name>A0A9X9M0T1_GULGU</name>
<evidence type="ECO:0000313" key="2">
    <source>
        <dbReference type="Proteomes" id="UP000269945"/>
    </source>
</evidence>
<comment type="caution">
    <text evidence="1">The sequence shown here is derived from an EMBL/GenBank/DDBJ whole genome shotgun (WGS) entry which is preliminary data.</text>
</comment>
<reference evidence="1 2" key="1">
    <citation type="submission" date="2018-10" db="EMBL/GenBank/DDBJ databases">
        <authorList>
            <person name="Ekblom R."/>
            <person name="Jareborg N."/>
        </authorList>
    </citation>
    <scope>NUCLEOTIDE SEQUENCE [LARGE SCALE GENOMIC DNA]</scope>
    <source>
        <tissue evidence="1">Muscle</tissue>
    </source>
</reference>
<proteinExistence type="predicted"/>
<protein>
    <submittedName>
        <fullName evidence="1">Uncharacterized protein</fullName>
    </submittedName>
</protein>